<accession>A0A2U1D9A8</accession>
<sequence length="56" mass="6239">MRVKIRVIAGIMLDFLLTYQQVTSSQSLTWGPIWLVLKGLWPKGGGGFLGSLGYER</sequence>
<evidence type="ECO:0000313" key="1">
    <source>
        <dbReference type="EMBL" id="PVY84271.1"/>
    </source>
</evidence>
<gene>
    <name evidence="1" type="ORF">C7384_10413</name>
</gene>
<organism evidence="1 2">
    <name type="scientific">Convivina intestini</name>
    <dbReference type="NCBI Taxonomy" id="1505726"/>
    <lineage>
        <taxon>Bacteria</taxon>
        <taxon>Bacillati</taxon>
        <taxon>Bacillota</taxon>
        <taxon>Bacilli</taxon>
        <taxon>Lactobacillales</taxon>
        <taxon>Lactobacillaceae</taxon>
        <taxon>Convivina</taxon>
    </lineage>
</organism>
<dbReference type="AlphaFoldDB" id="A0A2U1D9A8"/>
<protein>
    <submittedName>
        <fullName evidence="1">Uncharacterized protein</fullName>
    </submittedName>
</protein>
<evidence type="ECO:0000313" key="2">
    <source>
        <dbReference type="Proteomes" id="UP000245433"/>
    </source>
</evidence>
<comment type="caution">
    <text evidence="1">The sequence shown here is derived from an EMBL/GenBank/DDBJ whole genome shotgun (WGS) entry which is preliminary data.</text>
</comment>
<name>A0A2U1D9A8_9LACO</name>
<proteinExistence type="predicted"/>
<reference evidence="1 2" key="1">
    <citation type="submission" date="2018-04" db="EMBL/GenBank/DDBJ databases">
        <title>Genomic Encyclopedia of Type Strains, Phase IV (KMG-IV): sequencing the most valuable type-strain genomes for metagenomic binning, comparative biology and taxonomic classification.</title>
        <authorList>
            <person name="Goeker M."/>
        </authorList>
    </citation>
    <scope>NUCLEOTIDE SEQUENCE [LARGE SCALE GENOMIC DNA]</scope>
    <source>
        <strain evidence="1 2">DSM 28795</strain>
    </source>
</reference>
<dbReference type="EMBL" id="QEKT01000004">
    <property type="protein sequence ID" value="PVY84271.1"/>
    <property type="molecule type" value="Genomic_DNA"/>
</dbReference>
<dbReference type="Proteomes" id="UP000245433">
    <property type="component" value="Unassembled WGS sequence"/>
</dbReference>
<keyword evidence="2" id="KW-1185">Reference proteome</keyword>